<organism evidence="6 7">
    <name type="scientific">Rhizobium mongolense</name>
    <dbReference type="NCBI Taxonomy" id="57676"/>
    <lineage>
        <taxon>Bacteria</taxon>
        <taxon>Pseudomonadati</taxon>
        <taxon>Pseudomonadota</taxon>
        <taxon>Alphaproteobacteria</taxon>
        <taxon>Hyphomicrobiales</taxon>
        <taxon>Rhizobiaceae</taxon>
        <taxon>Rhizobium/Agrobacterium group</taxon>
        <taxon>Rhizobium</taxon>
    </lineage>
</organism>
<evidence type="ECO:0000256" key="1">
    <source>
        <dbReference type="ARBA" id="ARBA00022603"/>
    </source>
</evidence>
<dbReference type="RefSeq" id="WP_145611788.1">
    <property type="nucleotide sequence ID" value="NZ_JACIFX010000011.1"/>
</dbReference>
<evidence type="ECO:0000256" key="2">
    <source>
        <dbReference type="ARBA" id="ARBA00022679"/>
    </source>
</evidence>
<feature type="region of interest" description="Disordered" evidence="5">
    <location>
        <begin position="602"/>
        <end position="650"/>
    </location>
</feature>
<accession>A0ABR6IW98</accession>
<dbReference type="Pfam" id="PF00145">
    <property type="entry name" value="DNA_methylase"/>
    <property type="match status" value="1"/>
</dbReference>
<feature type="region of interest" description="Disordered" evidence="5">
    <location>
        <begin position="795"/>
        <end position="830"/>
    </location>
</feature>
<sequence length="830" mass="94010">MSERQVEDRVVATISRGLSHQPGRASWYLKWRNKPQINQPRWQMENLFLAKLVRFLRNWKMDTENATKKKRYESAMAAEVHIRTMLRQHTTTLFKLADAIDGVNEHGLRLLPFLKKLGFPNEIIQTVLGLRSIPPKHRKLFEKNGISLQALDLFLKAGIQARAQALRHLENHSMLDVADITFFMKDEDERRTDGFSTLAEQTSKRVHSIFESKARASRARIVRSAKRLLALMVDYDKLPADKQIRRHEEITRAAGDAKKHFTAVFRNAAKPMEDWLIIGQKDKLEQNLAEAHYALEELASGNFRTELPSIGPHQFRYLLRGTAYLLPTWKALDAIRFLAGAGIAQAKHKKYGARPVLKLTAIDLCAGIGGQAIGVASAGFMVKGVFEKDPIAFKTLDANGPSWNAVARDIIGERTQLFEDIESRLIDATGERRELDLVTGIFLTREREDESGVQDPNELLDAAKDVIQRFTPRAFFFETAKHFITDPGRLDRFVTSYDALGYEIKVFKPNFPDYGIPQKKEDRHEPGRIYLVGIKQDFALKLRLPVIRRPKHKSVAEIIDHAAFPYRTRTYTFRVGPQTAKPLSDDQKKYDAEALERLDGKLDYGSIDPSPLRETTVPDPAEGLNTYGSRTEPVNEQPKKRGPGRPRKWKSTERKLEIAQWIKDRWSRHGFDVEARSLEAPKVGEKLPPLLPLTPQILKALRGIPSHWKLKGELHQQIEQLCEASPPSIALALARSIHAALTGDIIDINTRGGLTPDLRWSRGRGSVPRIEYAEDPEGWVAQLWRRGVLSMKVAPPSVGQPAACSTLDDDERPQNLDASASLLFNGDDER</sequence>
<dbReference type="InterPro" id="IPR029063">
    <property type="entry name" value="SAM-dependent_MTases_sf"/>
</dbReference>
<dbReference type="EMBL" id="JACIFX010000011">
    <property type="protein sequence ID" value="MBB4232194.1"/>
    <property type="molecule type" value="Genomic_DNA"/>
</dbReference>
<keyword evidence="2" id="KW-0808">Transferase</keyword>
<feature type="compositionally biased region" description="Basic residues" evidence="5">
    <location>
        <begin position="640"/>
        <end position="649"/>
    </location>
</feature>
<protein>
    <submittedName>
        <fullName evidence="6">Site-specific DNA-cytosine methylase</fullName>
    </submittedName>
</protein>
<keyword evidence="3" id="KW-0680">Restriction system</keyword>
<dbReference type="InterPro" id="IPR001525">
    <property type="entry name" value="C5_MeTfrase"/>
</dbReference>
<dbReference type="Proteomes" id="UP000551353">
    <property type="component" value="Unassembled WGS sequence"/>
</dbReference>
<dbReference type="GO" id="GO:0032259">
    <property type="term" value="P:methylation"/>
    <property type="evidence" value="ECO:0007669"/>
    <property type="project" value="UniProtKB-KW"/>
</dbReference>
<dbReference type="GO" id="GO:0008168">
    <property type="term" value="F:methyltransferase activity"/>
    <property type="evidence" value="ECO:0007669"/>
    <property type="project" value="UniProtKB-KW"/>
</dbReference>
<evidence type="ECO:0000256" key="3">
    <source>
        <dbReference type="ARBA" id="ARBA00022747"/>
    </source>
</evidence>
<dbReference type="Gene3D" id="3.40.50.150">
    <property type="entry name" value="Vaccinia Virus protein VP39"/>
    <property type="match status" value="1"/>
</dbReference>
<reference evidence="6 7" key="1">
    <citation type="submission" date="2020-08" db="EMBL/GenBank/DDBJ databases">
        <title>Genomic Encyclopedia of Type Strains, Phase IV (KMG-V): Genome sequencing to study the core and pangenomes of soil and plant-associated prokaryotes.</title>
        <authorList>
            <person name="Whitman W."/>
        </authorList>
    </citation>
    <scope>NUCLEOTIDE SEQUENCE [LARGE SCALE GENOMIC DNA]</scope>
    <source>
        <strain evidence="6 7">SEMIA 4087</strain>
    </source>
</reference>
<dbReference type="SUPFAM" id="SSF53335">
    <property type="entry name" value="S-adenosyl-L-methionine-dependent methyltransferases"/>
    <property type="match status" value="1"/>
</dbReference>
<comment type="caution">
    <text evidence="6">The sequence shown here is derived from an EMBL/GenBank/DDBJ whole genome shotgun (WGS) entry which is preliminary data.</text>
</comment>
<proteinExistence type="predicted"/>
<name>A0ABR6IW98_9HYPH</name>
<evidence type="ECO:0000313" key="7">
    <source>
        <dbReference type="Proteomes" id="UP000551353"/>
    </source>
</evidence>
<keyword evidence="1 6" id="KW-0489">Methyltransferase</keyword>
<evidence type="ECO:0000256" key="5">
    <source>
        <dbReference type="SAM" id="MobiDB-lite"/>
    </source>
</evidence>
<comment type="catalytic activity">
    <reaction evidence="4">
        <text>a 2'-deoxycytidine in DNA + S-adenosyl-L-methionine = a 5-methyl-2'-deoxycytidine in DNA + S-adenosyl-L-homocysteine + H(+)</text>
        <dbReference type="Rhea" id="RHEA:13681"/>
        <dbReference type="Rhea" id="RHEA-COMP:11369"/>
        <dbReference type="Rhea" id="RHEA-COMP:11370"/>
        <dbReference type="ChEBI" id="CHEBI:15378"/>
        <dbReference type="ChEBI" id="CHEBI:57856"/>
        <dbReference type="ChEBI" id="CHEBI:59789"/>
        <dbReference type="ChEBI" id="CHEBI:85452"/>
        <dbReference type="ChEBI" id="CHEBI:85454"/>
        <dbReference type="EC" id="2.1.1.37"/>
    </reaction>
</comment>
<keyword evidence="7" id="KW-1185">Reference proteome</keyword>
<gene>
    <name evidence="6" type="ORF">GGD56_006089</name>
</gene>
<evidence type="ECO:0000256" key="4">
    <source>
        <dbReference type="ARBA" id="ARBA00047422"/>
    </source>
</evidence>
<evidence type="ECO:0000313" key="6">
    <source>
        <dbReference type="EMBL" id="MBB4232194.1"/>
    </source>
</evidence>